<dbReference type="Pfam" id="PF13155">
    <property type="entry name" value="Toprim_2"/>
    <property type="match status" value="1"/>
</dbReference>
<dbReference type="Gene3D" id="3.40.1360.10">
    <property type="match status" value="1"/>
</dbReference>
<dbReference type="GO" id="GO:0006260">
    <property type="term" value="P:DNA replication"/>
    <property type="evidence" value="ECO:0007669"/>
    <property type="project" value="InterPro"/>
</dbReference>
<evidence type="ECO:0000313" key="3">
    <source>
        <dbReference type="Proteomes" id="UP000199031"/>
    </source>
</evidence>
<dbReference type="Gene3D" id="3.90.580.10">
    <property type="entry name" value="Zinc finger, CHC2-type domain"/>
    <property type="match status" value="1"/>
</dbReference>
<dbReference type="Proteomes" id="UP000199031">
    <property type="component" value="Unassembled WGS sequence"/>
</dbReference>
<dbReference type="InterPro" id="IPR002694">
    <property type="entry name" value="Znf_CHC2"/>
</dbReference>
<dbReference type="AlphaFoldDB" id="A0A1I5TA28"/>
<protein>
    <submittedName>
        <fullName evidence="2">CHC2 zinc finger</fullName>
    </submittedName>
</protein>
<gene>
    <name evidence="2" type="ORF">SAMN05444277_10211</name>
</gene>
<dbReference type="RefSeq" id="WP_090655336.1">
    <property type="nucleotide sequence ID" value="NZ_FOXQ01000002.1"/>
</dbReference>
<dbReference type="InterPro" id="IPR036977">
    <property type="entry name" value="DNA_primase_Znf_CHC2"/>
</dbReference>
<dbReference type="GO" id="GO:0003677">
    <property type="term" value="F:DNA binding"/>
    <property type="evidence" value="ECO:0007669"/>
    <property type="project" value="InterPro"/>
</dbReference>
<dbReference type="Pfam" id="PF01807">
    <property type="entry name" value="Zn_ribbon_DnaG"/>
    <property type="match status" value="1"/>
</dbReference>
<organism evidence="2 3">
    <name type="scientific">Parafilimonas terrae</name>
    <dbReference type="NCBI Taxonomy" id="1465490"/>
    <lineage>
        <taxon>Bacteria</taxon>
        <taxon>Pseudomonadati</taxon>
        <taxon>Bacteroidota</taxon>
        <taxon>Chitinophagia</taxon>
        <taxon>Chitinophagales</taxon>
        <taxon>Chitinophagaceae</taxon>
        <taxon>Parafilimonas</taxon>
    </lineage>
</organism>
<evidence type="ECO:0000259" key="1">
    <source>
        <dbReference type="Pfam" id="PF01807"/>
    </source>
</evidence>
<name>A0A1I5TA28_9BACT</name>
<dbReference type="OrthoDB" id="8536512at2"/>
<feature type="domain" description="Zinc finger CHC2-type" evidence="1">
    <location>
        <begin position="14"/>
        <end position="95"/>
    </location>
</feature>
<sequence length="292" mass="33855">MEFRSKQLCISEAKEIDIVHYLSELGYEPLKVRNNDYWYRSPLRAEKTASFKVNRGLNRWYDHGLGKGGNLVDFAILYHNCTVGELLEKLSTSLSFQKPGYGQTLITTTSDNKLKIVRDTALSSYALLRYFEERHIPVQVADRYCREVGYQLNEKMYYGIGFKNDLGGFEIRNPYFKVGSAPKGITTFDNGADEVIVFEGFMDFLSFMVVHENEPEDRFDFTVLNSLSFFETARPFMEKHKAIRLYLDNDTAGQNCSRYALSLSSKYKDESSLYQNHKDFNAWVMNFGKPYK</sequence>
<reference evidence="2 3" key="1">
    <citation type="submission" date="2016-10" db="EMBL/GenBank/DDBJ databases">
        <authorList>
            <person name="de Groot N.N."/>
        </authorList>
    </citation>
    <scope>NUCLEOTIDE SEQUENCE [LARGE SCALE GENOMIC DNA]</scope>
    <source>
        <strain evidence="2 3">DSM 28286</strain>
    </source>
</reference>
<dbReference type="GO" id="GO:0008270">
    <property type="term" value="F:zinc ion binding"/>
    <property type="evidence" value="ECO:0007669"/>
    <property type="project" value="InterPro"/>
</dbReference>
<keyword evidence="3" id="KW-1185">Reference proteome</keyword>
<dbReference type="SUPFAM" id="SSF57783">
    <property type="entry name" value="Zinc beta-ribbon"/>
    <property type="match status" value="1"/>
</dbReference>
<proteinExistence type="predicted"/>
<dbReference type="EMBL" id="FOXQ01000002">
    <property type="protein sequence ID" value="SFP79890.1"/>
    <property type="molecule type" value="Genomic_DNA"/>
</dbReference>
<dbReference type="GO" id="GO:0003899">
    <property type="term" value="F:DNA-directed RNA polymerase activity"/>
    <property type="evidence" value="ECO:0007669"/>
    <property type="project" value="InterPro"/>
</dbReference>
<accession>A0A1I5TA28</accession>
<dbReference type="STRING" id="1465490.SAMN05444277_10211"/>
<evidence type="ECO:0000313" key="2">
    <source>
        <dbReference type="EMBL" id="SFP79890.1"/>
    </source>
</evidence>